<dbReference type="InterPro" id="IPR053156">
    <property type="entry name" value="T6SS_TssM-like"/>
</dbReference>
<dbReference type="RefSeq" id="WP_023276513.1">
    <property type="nucleotide sequence ID" value="NZ_CP097562.1"/>
</dbReference>
<dbReference type="Pfam" id="PF06761">
    <property type="entry name" value="IcmF-related"/>
    <property type="match status" value="1"/>
</dbReference>
<evidence type="ECO:0000313" key="5">
    <source>
        <dbReference type="EMBL" id="USF23450.1"/>
    </source>
</evidence>
<feature type="domain" description="Type VI secretion system IcmF C-terminal" evidence="1">
    <location>
        <begin position="1070"/>
        <end position="1168"/>
    </location>
</feature>
<dbReference type="Proteomes" id="UP000017429">
    <property type="component" value="Chromosome"/>
</dbReference>
<dbReference type="OrthoDB" id="9758229at2"/>
<dbReference type="AlphaFoldDB" id="V2RJA6"/>
<evidence type="ECO:0000259" key="2">
    <source>
        <dbReference type="Pfam" id="PF06761"/>
    </source>
</evidence>
<proteinExistence type="predicted"/>
<organism evidence="5 6">
    <name type="scientific">Mucispirillum schaedleri ASF457</name>
    <dbReference type="NCBI Taxonomy" id="1379858"/>
    <lineage>
        <taxon>Bacteria</taxon>
        <taxon>Pseudomonadati</taxon>
        <taxon>Deferribacterota</taxon>
        <taxon>Deferribacteres</taxon>
        <taxon>Deferribacterales</taxon>
        <taxon>Mucispirillaceae</taxon>
        <taxon>Mucispirillum</taxon>
    </lineage>
</organism>
<dbReference type="PANTHER" id="PTHR36153">
    <property type="entry name" value="INNER MEMBRANE PROTEIN-RELATED"/>
    <property type="match status" value="1"/>
</dbReference>
<dbReference type="Pfam" id="PF21070">
    <property type="entry name" value="IcmF_helical"/>
    <property type="match status" value="1"/>
</dbReference>
<dbReference type="eggNOG" id="COG3523">
    <property type="taxonomic scope" value="Bacteria"/>
</dbReference>
<keyword evidence="6" id="KW-1185">Reference proteome</keyword>
<gene>
    <name evidence="5" type="ORF">N508_000511</name>
</gene>
<dbReference type="EMBL" id="CP097562">
    <property type="protein sequence ID" value="USF23450.1"/>
    <property type="molecule type" value="Genomic_DNA"/>
</dbReference>
<evidence type="ECO:0000259" key="3">
    <source>
        <dbReference type="Pfam" id="PF14331"/>
    </source>
</evidence>
<reference evidence="5" key="2">
    <citation type="submission" date="2022-05" db="EMBL/GenBank/DDBJ databases">
        <authorList>
            <person name="Proctor A.L."/>
            <person name="Phillips G.J."/>
            <person name="Wannemuehler M.J."/>
        </authorList>
    </citation>
    <scope>NUCLEOTIDE SEQUENCE</scope>
    <source>
        <strain evidence="5">ASF457</strain>
    </source>
</reference>
<reference evidence="5" key="3">
    <citation type="submission" date="2022-06" db="EMBL/GenBank/DDBJ databases">
        <title>Resources to Facilitate Use of the Altered Schaedler Flora (ASF) Mouse Model to Study Microbiome Function.</title>
        <authorList>
            <person name="Proctor A."/>
            <person name="Parvinroo S."/>
            <person name="Richie T."/>
            <person name="Jia X."/>
            <person name="Lee S.T.M."/>
            <person name="Karp P.D."/>
            <person name="Paley S."/>
            <person name="Kostic A.D."/>
            <person name="Pierre J.F."/>
            <person name="Wannemuehler M.J."/>
            <person name="Phillips G.J."/>
        </authorList>
    </citation>
    <scope>NUCLEOTIDE SEQUENCE</scope>
    <source>
        <strain evidence="5">ASF457</strain>
    </source>
</reference>
<evidence type="ECO:0000259" key="1">
    <source>
        <dbReference type="Pfam" id="PF06744"/>
    </source>
</evidence>
<feature type="domain" description="Type VI secretion system component TssM1 helical" evidence="4">
    <location>
        <begin position="964"/>
        <end position="1060"/>
    </location>
</feature>
<dbReference type="InterPro" id="IPR027417">
    <property type="entry name" value="P-loop_NTPase"/>
</dbReference>
<dbReference type="PANTHER" id="PTHR36153:SF1">
    <property type="entry name" value="TYPE VI SECRETION SYSTEM COMPONENT TSSM1"/>
    <property type="match status" value="1"/>
</dbReference>
<dbReference type="InterPro" id="IPR017731">
    <property type="entry name" value="TssM1-like"/>
</dbReference>
<feature type="domain" description="Type VI secretion system component TssM1 N-terminal" evidence="3">
    <location>
        <begin position="222"/>
        <end position="465"/>
    </location>
</feature>
<dbReference type="InterPro" id="IPR009612">
    <property type="entry name" value="IcmF-rel"/>
</dbReference>
<dbReference type="Pfam" id="PF06744">
    <property type="entry name" value="IcmF_C"/>
    <property type="match status" value="1"/>
</dbReference>
<dbReference type="InterPro" id="IPR048677">
    <property type="entry name" value="TssM1_hel"/>
</dbReference>
<name>V2RJA6_9BACT</name>
<dbReference type="Gene3D" id="3.40.50.300">
    <property type="entry name" value="P-loop containing nucleotide triphosphate hydrolases"/>
    <property type="match status" value="1"/>
</dbReference>
<dbReference type="NCBIfam" id="TIGR03348">
    <property type="entry name" value="VI_IcmF"/>
    <property type="match status" value="1"/>
</dbReference>
<sequence>MGAIAGFFKKIGKFLISKPFLIGLAVLLLVVFCVLFWIYSPLLAFNDINIFGSLFVRGFIIFLLWLALILILIFKKTKDVLDFFKNENRQKIKDIKLEAKGHSKKTKRNFLLSLKEARQVWKNSLKFRNIPLVMVIGNEGAGKSSFINYSEMEFPVTDMLSSYKLHHKSTRNFSLYISKEGALVDTEGSFFSLERLFEPENTDELPEDDIDKHKKFLTKKIVWKSFLKMLNHFHFYKKLNGIVLIIDLPRLILGSEEDLTSSIAYMVQRVSECENHLNLQLPVYIVFNKIDLLDGMPSFLKLYNDKISKRALGLTFSRHQKISEDYLKSQFSEMITSFKFALMNKNYQTGNVEDKQKAYLYLAQLETLCFVVSGIISRLSYENSNKNKSFLRGVYFTSAYQENIPINILFDKISNEYSFSVTTVYHHRKTIKNSFFVNSLLKDIIFKDRGLGSPIFGSNWKKATFILAGIIVFSITYSISSYYTDARKTEIERLANSLNEINILIDDMNKHYHISDISDKSVYVNKLRDILTGYPQLFGQYSIFDGLTLNLTYKGLEPAKIFYIDKIEDILSLSLVKEMEANILKERQTDRLVRALYMYKALFEREYLDKSLLKLWIKDNYDLFMSYNISEKTLYTYIDDLPANTSFPDIKISDMVLAEAVKKLKNATRSERLYALLSFRANSIDGEGFYSIKEDSGSGFDEVFDVSNNFYLIPKTFTLKGVEKLFSNITKYIEDLDKIDRWALNIKNDEIEKQDNVVLSVGIINLYLQEYQQKWQNVLENLKPKRFNSSDSGLNILAVLSKPSNPVRGVIEVVSSNTDLINSPLLKHASNLGLPVSKIRSNFSILSDAFTPYHNVAKQDSFFNQGIEAVSNKARVQTGEKQVKIMDKISADTHNVYKKIVDYVSSNASPKDKIVYALKPIEIADDPFFIINKDAEALPIEIGNYYKVVTSDSWSLIEYHAGIELNKAWQTEMYAQFMNQVASYYPINARGKESLKFDAFRSFFGKQGVWNKFFTQYLDLILVKRWDVYDINPTYSSKINFSNDFLSTVYKLATISNGVLDANDNLDVDFTVTTVALSGDYGSVELSYDNHIMVYDQTFPSSLKIAGGNFKENTKLKLVIKDYNGAVKEIREYNGEWAWLQFIQSGRHIGNGVYRLTFNDNEKLYFDWKVDGGNVSLNRVLNSLSNLNIPQNILKR</sequence>
<protein>
    <submittedName>
        <fullName evidence="5">Uncharacterized protein</fullName>
    </submittedName>
</protein>
<accession>V2RJA6</accession>
<evidence type="ECO:0000259" key="4">
    <source>
        <dbReference type="Pfam" id="PF21070"/>
    </source>
</evidence>
<dbReference type="KEGG" id="msch:N508_000511"/>
<dbReference type="Pfam" id="PF14331">
    <property type="entry name" value="IcmF-related_N"/>
    <property type="match status" value="1"/>
</dbReference>
<dbReference type="SUPFAM" id="SSF52540">
    <property type="entry name" value="P-loop containing nucleoside triphosphate hydrolases"/>
    <property type="match status" value="1"/>
</dbReference>
<feature type="domain" description="IcmF-related" evidence="2">
    <location>
        <begin position="526"/>
        <end position="819"/>
    </location>
</feature>
<evidence type="ECO:0000313" key="6">
    <source>
        <dbReference type="Proteomes" id="UP000017429"/>
    </source>
</evidence>
<dbReference type="InterPro" id="IPR025743">
    <property type="entry name" value="TssM1_N"/>
</dbReference>
<dbReference type="InterPro" id="IPR010623">
    <property type="entry name" value="IcmF_C"/>
</dbReference>
<reference evidence="5" key="1">
    <citation type="journal article" date="2014" name="Genome Announc.">
        <title>Draft genome sequences of the altered schaedler flora, a defined bacterial community from gnotobiotic mice.</title>
        <authorList>
            <person name="Wannemuehler M.J."/>
            <person name="Overstreet A.M."/>
            <person name="Ward D.V."/>
            <person name="Phillips G.J."/>
        </authorList>
    </citation>
    <scope>NUCLEOTIDE SEQUENCE</scope>
    <source>
        <strain evidence="5">ASF457</strain>
    </source>
</reference>